<feature type="domain" description="F-box" evidence="1">
    <location>
        <begin position="17"/>
        <end position="70"/>
    </location>
</feature>
<evidence type="ECO:0000259" key="1">
    <source>
        <dbReference type="Pfam" id="PF12937"/>
    </source>
</evidence>
<dbReference type="SUPFAM" id="SSF81383">
    <property type="entry name" value="F-box domain"/>
    <property type="match status" value="1"/>
</dbReference>
<dbReference type="PANTHER" id="PTHR38926:SF5">
    <property type="entry name" value="F-BOX AND LEUCINE-RICH REPEAT PROTEIN 6"/>
    <property type="match status" value="1"/>
</dbReference>
<dbReference type="Proteomes" id="UP001218188">
    <property type="component" value="Unassembled WGS sequence"/>
</dbReference>
<dbReference type="AlphaFoldDB" id="A0AAD6XAW8"/>
<dbReference type="InterPro" id="IPR036047">
    <property type="entry name" value="F-box-like_dom_sf"/>
</dbReference>
<dbReference type="InterPro" id="IPR001810">
    <property type="entry name" value="F-box_dom"/>
</dbReference>
<dbReference type="PANTHER" id="PTHR38926">
    <property type="entry name" value="F-BOX DOMAIN CONTAINING PROTEIN, EXPRESSED"/>
    <property type="match status" value="1"/>
</dbReference>
<accession>A0AAD6XAW8</accession>
<evidence type="ECO:0000313" key="3">
    <source>
        <dbReference type="Proteomes" id="UP001218188"/>
    </source>
</evidence>
<comment type="caution">
    <text evidence="2">The sequence shown here is derived from an EMBL/GenBank/DDBJ whole genome shotgun (WGS) entry which is preliminary data.</text>
</comment>
<evidence type="ECO:0000313" key="2">
    <source>
        <dbReference type="EMBL" id="KAJ7038559.1"/>
    </source>
</evidence>
<name>A0AAD6XAW8_9AGAR</name>
<dbReference type="EMBL" id="JARJCM010000031">
    <property type="protein sequence ID" value="KAJ7038559.1"/>
    <property type="molecule type" value="Genomic_DNA"/>
</dbReference>
<gene>
    <name evidence="2" type="ORF">C8F04DRAFT_1255837</name>
</gene>
<reference evidence="2" key="1">
    <citation type="submission" date="2023-03" db="EMBL/GenBank/DDBJ databases">
        <title>Massive genome expansion in bonnet fungi (Mycena s.s.) driven by repeated elements and novel gene families across ecological guilds.</title>
        <authorList>
            <consortium name="Lawrence Berkeley National Laboratory"/>
            <person name="Harder C.B."/>
            <person name="Miyauchi S."/>
            <person name="Viragh M."/>
            <person name="Kuo A."/>
            <person name="Thoen E."/>
            <person name="Andreopoulos B."/>
            <person name="Lu D."/>
            <person name="Skrede I."/>
            <person name="Drula E."/>
            <person name="Henrissat B."/>
            <person name="Morin E."/>
            <person name="Kohler A."/>
            <person name="Barry K."/>
            <person name="LaButti K."/>
            <person name="Morin E."/>
            <person name="Salamov A."/>
            <person name="Lipzen A."/>
            <person name="Mereny Z."/>
            <person name="Hegedus B."/>
            <person name="Baldrian P."/>
            <person name="Stursova M."/>
            <person name="Weitz H."/>
            <person name="Taylor A."/>
            <person name="Grigoriev I.V."/>
            <person name="Nagy L.G."/>
            <person name="Martin F."/>
            <person name="Kauserud H."/>
        </authorList>
    </citation>
    <scope>NUCLEOTIDE SEQUENCE</scope>
    <source>
        <strain evidence="2">CBHHK200</strain>
    </source>
</reference>
<proteinExistence type="predicted"/>
<protein>
    <recommendedName>
        <fullName evidence="1">F-box domain-containing protein</fullName>
    </recommendedName>
</protein>
<dbReference type="Pfam" id="PF12937">
    <property type="entry name" value="F-box-like"/>
    <property type="match status" value="1"/>
</dbReference>
<keyword evidence="3" id="KW-1185">Reference proteome</keyword>
<organism evidence="2 3">
    <name type="scientific">Mycena alexandri</name>
    <dbReference type="NCBI Taxonomy" id="1745969"/>
    <lineage>
        <taxon>Eukaryota</taxon>
        <taxon>Fungi</taxon>
        <taxon>Dikarya</taxon>
        <taxon>Basidiomycota</taxon>
        <taxon>Agaricomycotina</taxon>
        <taxon>Agaricomycetes</taxon>
        <taxon>Agaricomycetidae</taxon>
        <taxon>Agaricales</taxon>
        <taxon>Marasmiineae</taxon>
        <taxon>Mycenaceae</taxon>
        <taxon>Mycena</taxon>
    </lineage>
</organism>
<sequence length="821" mass="92139">MSSAFGALAALSLTCPYLPPEILSDVFRRVCSEHDPTLRLFRIACYRLSHVCQRWRDVACSEPYLWRTLVVDESTSSEYLDAFLLNSGRRPIAVAFALFRNTLSSHSDLCRSLVASAIHILPSLPRWAALELYIDDQKTMDTLTAFFATQRAPRLRFLSIACRALDLEPVGRLPVPGPLLFDGELHRLEHVALDGVPLPRVLLSPMLLLVNLTLDGIPPSSWPTYPTFIRLVTQSPSLRSVCLNGIGFSGTLPSAPVVVDHVVHLDLSFGFSTLESGRTTLLLLSVLIFTRLESLRLSLRDTSAITAFLSTSLRFSARRVCLEGVCSDDHLARSLYIRLFGVLSLDLRRGHPAMVAALQPYGTLLVDFPLPSLTSLLLYEPDWHVLLAACLWFLLPYELRLYIFDMVFACRKSSNALRTKVCGTSSAWRRFVRSHPHYWTRVLVTSRIPQDDVLSHIALAGNLPLRFHIIFNSSDPVVDLGYLAPHMLVATHFTVESDDRDTLCRLHQSFQGVRGPLLRHFALFFRRAQQSVPRDCTPLLPRTWFSGQHQALEVLHLCCAVIPFADLHFPALRVFRIWGVHPQYSLDVRALSVVICNSPVLQDLTLRRFTCTGLRDVDTLPAIRSTTLSTLELGFSCDGTIGRLATLFDFPSLSELFLEISNTAHVDQVRALRPRLLARVTSLTIRNPRARYMPFEFSSIDVFPLFPCLRALNLRLSQPHVFTDLARTTSEYLRTHDAVLIPGLTYLTVNYATMCELFEFTSCYPVGPDSGHPRVSLKRLHAGLGVFVPFGPATMEEDAAATWLSSHVAEFIVDPIRLTVD</sequence>
<dbReference type="Gene3D" id="1.20.1280.50">
    <property type="match status" value="1"/>
</dbReference>